<accession>A0ABR3N194</accession>
<sequence length="103" mass="11362">MQHIASQQSAGGLLVGGRGSYSLLVWELALCHQEGGPATVGKKYPKSPNTNLHSWVEAERQWLKSRFSQPTATPPITQPTSQGPFRAGRERERDRQTDMESTG</sequence>
<proteinExistence type="predicted"/>
<evidence type="ECO:0000313" key="3">
    <source>
        <dbReference type="Proteomes" id="UP001558613"/>
    </source>
</evidence>
<evidence type="ECO:0000313" key="2">
    <source>
        <dbReference type="EMBL" id="KAL1270692.1"/>
    </source>
</evidence>
<keyword evidence="3" id="KW-1185">Reference proteome</keyword>
<gene>
    <name evidence="2" type="ORF">QQF64_029708</name>
</gene>
<feature type="compositionally biased region" description="Basic and acidic residues" evidence="1">
    <location>
        <begin position="87"/>
        <end position="103"/>
    </location>
</feature>
<feature type="region of interest" description="Disordered" evidence="1">
    <location>
        <begin position="64"/>
        <end position="103"/>
    </location>
</feature>
<dbReference type="Proteomes" id="UP001558613">
    <property type="component" value="Unassembled WGS sequence"/>
</dbReference>
<evidence type="ECO:0000256" key="1">
    <source>
        <dbReference type="SAM" id="MobiDB-lite"/>
    </source>
</evidence>
<comment type="caution">
    <text evidence="2">The sequence shown here is derived from an EMBL/GenBank/DDBJ whole genome shotgun (WGS) entry which is preliminary data.</text>
</comment>
<protein>
    <submittedName>
        <fullName evidence="2">Uncharacterized protein</fullName>
    </submittedName>
</protein>
<name>A0ABR3N194_9TELE</name>
<reference evidence="2 3" key="1">
    <citation type="submission" date="2023-09" db="EMBL/GenBank/DDBJ databases">
        <authorList>
            <person name="Wang M."/>
        </authorList>
    </citation>
    <scope>NUCLEOTIDE SEQUENCE [LARGE SCALE GENOMIC DNA]</scope>
    <source>
        <strain evidence="2">GT-2023</strain>
        <tissue evidence="2">Liver</tissue>
    </source>
</reference>
<dbReference type="EMBL" id="JAYMGO010000007">
    <property type="protein sequence ID" value="KAL1270692.1"/>
    <property type="molecule type" value="Genomic_DNA"/>
</dbReference>
<organism evidence="2 3">
    <name type="scientific">Cirrhinus molitorella</name>
    <name type="common">mud carp</name>
    <dbReference type="NCBI Taxonomy" id="172907"/>
    <lineage>
        <taxon>Eukaryota</taxon>
        <taxon>Metazoa</taxon>
        <taxon>Chordata</taxon>
        <taxon>Craniata</taxon>
        <taxon>Vertebrata</taxon>
        <taxon>Euteleostomi</taxon>
        <taxon>Actinopterygii</taxon>
        <taxon>Neopterygii</taxon>
        <taxon>Teleostei</taxon>
        <taxon>Ostariophysi</taxon>
        <taxon>Cypriniformes</taxon>
        <taxon>Cyprinidae</taxon>
        <taxon>Labeoninae</taxon>
        <taxon>Labeonini</taxon>
        <taxon>Cirrhinus</taxon>
    </lineage>
</organism>